<reference evidence="3" key="1">
    <citation type="submission" date="2022-11" db="UniProtKB">
        <authorList>
            <consortium name="WormBaseParasite"/>
        </authorList>
    </citation>
    <scope>IDENTIFICATION</scope>
</reference>
<dbReference type="PANTHER" id="PTHR47326:SF1">
    <property type="entry name" value="HTH PSQ-TYPE DOMAIN-CONTAINING PROTEIN"/>
    <property type="match status" value="1"/>
</dbReference>
<dbReference type="GO" id="GO:0003676">
    <property type="term" value="F:nucleic acid binding"/>
    <property type="evidence" value="ECO:0007669"/>
    <property type="project" value="InterPro"/>
</dbReference>
<dbReference type="AlphaFoldDB" id="A0A914ZC01"/>
<feature type="compositionally biased region" description="Polar residues" evidence="1">
    <location>
        <begin position="279"/>
        <end position="301"/>
    </location>
</feature>
<feature type="region of interest" description="Disordered" evidence="1">
    <location>
        <begin position="232"/>
        <end position="343"/>
    </location>
</feature>
<organism evidence="2 3">
    <name type="scientific">Panagrolaimus superbus</name>
    <dbReference type="NCBI Taxonomy" id="310955"/>
    <lineage>
        <taxon>Eukaryota</taxon>
        <taxon>Metazoa</taxon>
        <taxon>Ecdysozoa</taxon>
        <taxon>Nematoda</taxon>
        <taxon>Chromadorea</taxon>
        <taxon>Rhabditida</taxon>
        <taxon>Tylenchina</taxon>
        <taxon>Panagrolaimomorpha</taxon>
        <taxon>Panagrolaimoidea</taxon>
        <taxon>Panagrolaimidae</taxon>
        <taxon>Panagrolaimus</taxon>
    </lineage>
</organism>
<dbReference type="Proteomes" id="UP000887577">
    <property type="component" value="Unplaced"/>
</dbReference>
<name>A0A914ZC01_9BILA</name>
<dbReference type="WBParaSite" id="PSU_v2.g9450.t1">
    <property type="protein sequence ID" value="PSU_v2.g9450.t1"/>
    <property type="gene ID" value="PSU_v2.g9450"/>
</dbReference>
<sequence>MQYVQELFPNDLLLRVNFAEEHLAFLSAQPDHLERIWWSDEANFHVCGGVNKEDFRYWSPINPLFHSAKPLHSPKVTVWAALNANGIVGPYFFPGTVGAQSYCQMLEEVFIPEIQNRPDFDTMLFQQDGAPPHFALQTRALLDEVFPERWIGRASPNLNWPPRSPDLTPLDFFCWGYIKSKVYAVPIRDVEHLKERIVDAFIDLTPEMVRRACLSGVEHRLRKCIEVNGQSVELPNEPHPIPVQPAPPVPQNPPPNRRRRRVSPLRNVEHQPPRRRGRPSNQTSAASNASVRQVQHATNVVQDIPPPIDPPVGAELEDEPDVPPRFDENAEGPPRRDNFCVLT</sequence>
<feature type="compositionally biased region" description="Basic and acidic residues" evidence="1">
    <location>
        <begin position="322"/>
        <end position="343"/>
    </location>
</feature>
<feature type="compositionally biased region" description="Pro residues" evidence="1">
    <location>
        <begin position="237"/>
        <end position="255"/>
    </location>
</feature>
<proteinExistence type="predicted"/>
<dbReference type="InterPro" id="IPR036397">
    <property type="entry name" value="RNaseH_sf"/>
</dbReference>
<evidence type="ECO:0000313" key="3">
    <source>
        <dbReference type="WBParaSite" id="PSU_v2.g9450.t1"/>
    </source>
</evidence>
<evidence type="ECO:0000313" key="2">
    <source>
        <dbReference type="Proteomes" id="UP000887577"/>
    </source>
</evidence>
<dbReference type="PANTHER" id="PTHR47326">
    <property type="entry name" value="TRANSPOSABLE ELEMENT TC3 TRANSPOSASE-LIKE PROTEIN"/>
    <property type="match status" value="1"/>
</dbReference>
<accession>A0A914ZC01</accession>
<dbReference type="Gene3D" id="3.30.420.10">
    <property type="entry name" value="Ribonuclease H-like superfamily/Ribonuclease H"/>
    <property type="match status" value="1"/>
</dbReference>
<protein>
    <submittedName>
        <fullName evidence="3">Transposase</fullName>
    </submittedName>
</protein>
<keyword evidence="2" id="KW-1185">Reference proteome</keyword>
<evidence type="ECO:0000256" key="1">
    <source>
        <dbReference type="SAM" id="MobiDB-lite"/>
    </source>
</evidence>